<evidence type="ECO:0000313" key="1">
    <source>
        <dbReference type="EMBL" id="CAB4241068.1"/>
    </source>
</evidence>
<sequence length="63" mass="7165">MIDRLVLAAVMGVTGWHGLYQETLNPLTSIELREKAKHKSISKVCDKPRKSKAVKELCAKWEK</sequence>
<protein>
    <submittedName>
        <fullName evidence="1">Uncharacterized protein</fullName>
    </submittedName>
</protein>
<name>A0A6J5TC21_9CAUD</name>
<gene>
    <name evidence="1" type="ORF">UFOVP24_47</name>
</gene>
<organism evidence="1">
    <name type="scientific">uncultured Caudovirales phage</name>
    <dbReference type="NCBI Taxonomy" id="2100421"/>
    <lineage>
        <taxon>Viruses</taxon>
        <taxon>Duplodnaviria</taxon>
        <taxon>Heunggongvirae</taxon>
        <taxon>Uroviricota</taxon>
        <taxon>Caudoviricetes</taxon>
        <taxon>Peduoviridae</taxon>
        <taxon>Maltschvirus</taxon>
        <taxon>Maltschvirus maltsch</taxon>
    </lineage>
</organism>
<reference evidence="1" key="1">
    <citation type="submission" date="2020-05" db="EMBL/GenBank/DDBJ databases">
        <authorList>
            <person name="Chiriac C."/>
            <person name="Salcher M."/>
            <person name="Ghai R."/>
            <person name="Kavagutti S V."/>
        </authorList>
    </citation>
    <scope>NUCLEOTIDE SEQUENCE</scope>
</reference>
<proteinExistence type="predicted"/>
<accession>A0A6J5TC21</accession>
<dbReference type="EMBL" id="LR797817">
    <property type="protein sequence ID" value="CAB4241068.1"/>
    <property type="molecule type" value="Genomic_DNA"/>
</dbReference>